<protein>
    <submittedName>
        <fullName evidence="1">Uncharacterized protein</fullName>
    </submittedName>
</protein>
<reference evidence="1" key="1">
    <citation type="submission" date="2018-01" db="EMBL/GenBank/DDBJ databases">
        <authorList>
            <person name="Mao J.F."/>
        </authorList>
    </citation>
    <scope>NUCLEOTIDE SEQUENCE</scope>
    <source>
        <strain evidence="1">Huo1</strain>
        <tissue evidence="1">Leaf</tissue>
    </source>
</reference>
<sequence length="81" mass="8863">MVNSKLGSYDIVGLNCDAASALQCGNKKTLILQEIPEDGVKKLLSKNESLGACDVAVFVDDRLGYFATYQEFSQVVKSYHD</sequence>
<evidence type="ECO:0000313" key="1">
    <source>
        <dbReference type="EMBL" id="KAG6382481.1"/>
    </source>
</evidence>
<dbReference type="Proteomes" id="UP000298416">
    <property type="component" value="Unassembled WGS sequence"/>
</dbReference>
<proteinExistence type="predicted"/>
<keyword evidence="2" id="KW-1185">Reference proteome</keyword>
<gene>
    <name evidence="1" type="ORF">SASPL_157852</name>
</gene>
<dbReference type="AlphaFoldDB" id="A0A8X8YTL5"/>
<reference evidence="1" key="2">
    <citation type="submission" date="2020-08" db="EMBL/GenBank/DDBJ databases">
        <title>Plant Genome Project.</title>
        <authorList>
            <person name="Zhang R.-G."/>
        </authorList>
    </citation>
    <scope>NUCLEOTIDE SEQUENCE</scope>
    <source>
        <strain evidence="1">Huo1</strain>
        <tissue evidence="1">Leaf</tissue>
    </source>
</reference>
<accession>A0A8X8YTL5</accession>
<evidence type="ECO:0000313" key="2">
    <source>
        <dbReference type="Proteomes" id="UP000298416"/>
    </source>
</evidence>
<name>A0A8X8YTL5_SALSN</name>
<comment type="caution">
    <text evidence="1">The sequence shown here is derived from an EMBL/GenBank/DDBJ whole genome shotgun (WGS) entry which is preliminary data.</text>
</comment>
<organism evidence="1">
    <name type="scientific">Salvia splendens</name>
    <name type="common">Scarlet sage</name>
    <dbReference type="NCBI Taxonomy" id="180675"/>
    <lineage>
        <taxon>Eukaryota</taxon>
        <taxon>Viridiplantae</taxon>
        <taxon>Streptophyta</taxon>
        <taxon>Embryophyta</taxon>
        <taxon>Tracheophyta</taxon>
        <taxon>Spermatophyta</taxon>
        <taxon>Magnoliopsida</taxon>
        <taxon>eudicotyledons</taxon>
        <taxon>Gunneridae</taxon>
        <taxon>Pentapetalae</taxon>
        <taxon>asterids</taxon>
        <taxon>lamiids</taxon>
        <taxon>Lamiales</taxon>
        <taxon>Lamiaceae</taxon>
        <taxon>Nepetoideae</taxon>
        <taxon>Mentheae</taxon>
        <taxon>Salviinae</taxon>
        <taxon>Salvia</taxon>
        <taxon>Salvia subgen. Calosphace</taxon>
        <taxon>core Calosphace</taxon>
    </lineage>
</organism>
<dbReference type="EMBL" id="PNBA02001060">
    <property type="protein sequence ID" value="KAG6382481.1"/>
    <property type="molecule type" value="Genomic_DNA"/>
</dbReference>